<sequence>VLVSDNLHLLQMVITDNVMPELAAVPGSLVSWDRSTAKDLPALLECLMHSRGGLALVAEWWSGTNCSARLQATWLAAG</sequence>
<dbReference type="EMBL" id="BLLF01005994">
    <property type="protein sequence ID" value="GFH31844.1"/>
    <property type="molecule type" value="Genomic_DNA"/>
</dbReference>
<dbReference type="Proteomes" id="UP000485058">
    <property type="component" value="Unassembled WGS sequence"/>
</dbReference>
<comment type="caution">
    <text evidence="1">The sequence shown here is derived from an EMBL/GenBank/DDBJ whole genome shotgun (WGS) entry which is preliminary data.</text>
</comment>
<dbReference type="AlphaFoldDB" id="A0A6A0AIG3"/>
<accession>A0A6A0AIG3</accession>
<keyword evidence="2" id="KW-1185">Reference proteome</keyword>
<proteinExistence type="predicted"/>
<evidence type="ECO:0000313" key="2">
    <source>
        <dbReference type="Proteomes" id="UP000485058"/>
    </source>
</evidence>
<organism evidence="1 2">
    <name type="scientific">Haematococcus lacustris</name>
    <name type="common">Green alga</name>
    <name type="synonym">Haematococcus pluvialis</name>
    <dbReference type="NCBI Taxonomy" id="44745"/>
    <lineage>
        <taxon>Eukaryota</taxon>
        <taxon>Viridiplantae</taxon>
        <taxon>Chlorophyta</taxon>
        <taxon>core chlorophytes</taxon>
        <taxon>Chlorophyceae</taxon>
        <taxon>CS clade</taxon>
        <taxon>Chlamydomonadales</taxon>
        <taxon>Haematococcaceae</taxon>
        <taxon>Haematococcus</taxon>
    </lineage>
</organism>
<reference evidence="1 2" key="1">
    <citation type="submission" date="2020-02" db="EMBL/GenBank/DDBJ databases">
        <title>Draft genome sequence of Haematococcus lacustris strain NIES-144.</title>
        <authorList>
            <person name="Morimoto D."/>
            <person name="Nakagawa S."/>
            <person name="Yoshida T."/>
            <person name="Sawayama S."/>
        </authorList>
    </citation>
    <scope>NUCLEOTIDE SEQUENCE [LARGE SCALE GENOMIC DNA]</scope>
    <source>
        <strain evidence="1 2">NIES-144</strain>
    </source>
</reference>
<name>A0A6A0AIG3_HAELA</name>
<feature type="non-terminal residue" evidence="1">
    <location>
        <position position="1"/>
    </location>
</feature>
<protein>
    <submittedName>
        <fullName evidence="1">Uncharacterized protein</fullName>
    </submittedName>
</protein>
<evidence type="ECO:0000313" key="1">
    <source>
        <dbReference type="EMBL" id="GFH31844.1"/>
    </source>
</evidence>
<gene>
    <name evidence="1" type="ORF">HaLaN_30962</name>
</gene>